<evidence type="ECO:0000256" key="1">
    <source>
        <dbReference type="ARBA" id="ARBA00022723"/>
    </source>
</evidence>
<evidence type="ECO:0000256" key="2">
    <source>
        <dbReference type="ARBA" id="ARBA00022737"/>
    </source>
</evidence>
<dbReference type="Pfam" id="PF13499">
    <property type="entry name" value="EF-hand_7"/>
    <property type="match status" value="2"/>
</dbReference>
<keyword evidence="7" id="KW-1185">Reference proteome</keyword>
<feature type="domain" description="EF-hand" evidence="4">
    <location>
        <begin position="79"/>
        <end position="114"/>
    </location>
</feature>
<evidence type="ECO:0000313" key="7">
    <source>
        <dbReference type="Proteomes" id="UP000092461"/>
    </source>
</evidence>
<dbReference type="PANTHER" id="PTHR23050">
    <property type="entry name" value="CALCIUM BINDING PROTEIN"/>
    <property type="match status" value="1"/>
</dbReference>
<keyword evidence="3" id="KW-0106">Calcium</keyword>
<dbReference type="InterPro" id="IPR018247">
    <property type="entry name" value="EF_Hand_1_Ca_BS"/>
</dbReference>
<accession>A0A1B0CBX9</accession>
<dbReference type="PROSITE" id="PS00018">
    <property type="entry name" value="EF_HAND_1"/>
    <property type="match status" value="3"/>
</dbReference>
<evidence type="ECO:0000259" key="4">
    <source>
        <dbReference type="PROSITE" id="PS50222"/>
    </source>
</evidence>
<dbReference type="InterPro" id="IPR050145">
    <property type="entry name" value="Centrin_CML-like"/>
</dbReference>
<feature type="domain" description="EF-hand" evidence="4">
    <location>
        <begin position="216"/>
        <end position="246"/>
    </location>
</feature>
<dbReference type="GO" id="GO:0005509">
    <property type="term" value="F:calcium ion binding"/>
    <property type="evidence" value="ECO:0007669"/>
    <property type="project" value="InterPro"/>
</dbReference>
<sequence length="246" mass="27773">NFPPQIERQNRQQREFQYQSHISCIFSHPFLCTFLPPGNGLIDEAEFLQWIARIQAIKDESASSSSSTGSTQQLSEEDDITQDLIAAFRVFDRDGNGYITRDELQTAMDMIGENVTESQLTEMLALADLDKDGRINYEGNGLIDEAEFLQWIARIQAIKDESASSSSSTGSTQQLSEEDDITQDLIAAFRVFDRDGNGYITRDELQTAMDMIGENVTESQLTEMLALADLDKDGRINYEEFIRLLL</sequence>
<dbReference type="SUPFAM" id="SSF47473">
    <property type="entry name" value="EF-hand"/>
    <property type="match status" value="1"/>
</dbReference>
<organism evidence="6 7">
    <name type="scientific">Lutzomyia longipalpis</name>
    <name type="common">Sand fly</name>
    <dbReference type="NCBI Taxonomy" id="7200"/>
    <lineage>
        <taxon>Eukaryota</taxon>
        <taxon>Metazoa</taxon>
        <taxon>Ecdysozoa</taxon>
        <taxon>Arthropoda</taxon>
        <taxon>Hexapoda</taxon>
        <taxon>Insecta</taxon>
        <taxon>Pterygota</taxon>
        <taxon>Neoptera</taxon>
        <taxon>Endopterygota</taxon>
        <taxon>Diptera</taxon>
        <taxon>Nematocera</taxon>
        <taxon>Psychodoidea</taxon>
        <taxon>Psychodidae</taxon>
        <taxon>Lutzomyia</taxon>
        <taxon>Lutzomyia</taxon>
    </lineage>
</organism>
<dbReference type="AlphaFoldDB" id="A0A1B0CBX9"/>
<evidence type="ECO:0000313" key="5">
    <source>
        <dbReference type="EMBL" id="MBC1169977.1"/>
    </source>
</evidence>
<dbReference type="Proteomes" id="UP000092461">
    <property type="component" value="Unassembled WGS sequence"/>
</dbReference>
<dbReference type="InterPro" id="IPR011992">
    <property type="entry name" value="EF-hand-dom_pair"/>
</dbReference>
<dbReference type="PROSITE" id="PS50222">
    <property type="entry name" value="EF_HAND_2"/>
    <property type="match status" value="3"/>
</dbReference>
<dbReference type="InterPro" id="IPR002048">
    <property type="entry name" value="EF_hand_dom"/>
</dbReference>
<keyword evidence="1" id="KW-0479">Metal-binding</keyword>
<dbReference type="EMBL" id="AJWK01005955">
    <property type="status" value="NOT_ANNOTATED_CDS"/>
    <property type="molecule type" value="Genomic_DNA"/>
</dbReference>
<dbReference type="VEuPathDB" id="VectorBase:LLOJ001759"/>
<evidence type="ECO:0000256" key="3">
    <source>
        <dbReference type="ARBA" id="ARBA00022837"/>
    </source>
</evidence>
<protein>
    <submittedName>
        <fullName evidence="5">Putative calmodulin</fullName>
    </submittedName>
</protein>
<dbReference type="Gene3D" id="1.10.238.10">
    <property type="entry name" value="EF-hand"/>
    <property type="match status" value="2"/>
</dbReference>
<reference evidence="7" key="1">
    <citation type="submission" date="2012-05" db="EMBL/GenBank/DDBJ databases">
        <title>Whole Genome Assembly of Lutzomyia longipalpis.</title>
        <authorList>
            <person name="Richards S."/>
            <person name="Qu C."/>
            <person name="Dillon R."/>
            <person name="Worley K."/>
            <person name="Scherer S."/>
            <person name="Batterton M."/>
            <person name="Taylor A."/>
            <person name="Hawes A."/>
            <person name="Hernandez B."/>
            <person name="Kovar C."/>
            <person name="Mandapat C."/>
            <person name="Pham C."/>
            <person name="Qu C."/>
            <person name="Jing C."/>
            <person name="Bess C."/>
            <person name="Bandaranaike D."/>
            <person name="Ngo D."/>
            <person name="Ongeri F."/>
            <person name="Arias F."/>
            <person name="Lara F."/>
            <person name="Weissenberger G."/>
            <person name="Kamau G."/>
            <person name="Han H."/>
            <person name="Shen H."/>
            <person name="Dinh H."/>
            <person name="Khalil I."/>
            <person name="Jones J."/>
            <person name="Shafer J."/>
            <person name="Jayaseelan J."/>
            <person name="Quiroz J."/>
            <person name="Blankenburg K."/>
            <person name="Nguyen L."/>
            <person name="Jackson L."/>
            <person name="Francisco L."/>
            <person name="Tang L.-Y."/>
            <person name="Pu L.-L."/>
            <person name="Perales L."/>
            <person name="Lorensuhewa L."/>
            <person name="Munidasa M."/>
            <person name="Coyle M."/>
            <person name="Taylor M."/>
            <person name="Puazo M."/>
            <person name="Firestine M."/>
            <person name="Scheel M."/>
            <person name="Javaid M."/>
            <person name="Wang M."/>
            <person name="Li M."/>
            <person name="Tabassum N."/>
            <person name="Saada N."/>
            <person name="Osuji N."/>
            <person name="Aqrawi P."/>
            <person name="Fu Q."/>
            <person name="Thornton R."/>
            <person name="Raj R."/>
            <person name="Goodspeed R."/>
            <person name="Mata R."/>
            <person name="Najjar R."/>
            <person name="Gubbala S."/>
            <person name="Lee S."/>
            <person name="Denson S."/>
            <person name="Patil S."/>
            <person name="Macmil S."/>
            <person name="Qi S."/>
            <person name="Matskevitch T."/>
            <person name="Palculict T."/>
            <person name="Mathew T."/>
            <person name="Vee V."/>
            <person name="Velamala V."/>
            <person name="Korchina V."/>
            <person name="Cai W."/>
            <person name="Liu W."/>
            <person name="Dai W."/>
            <person name="Zou X."/>
            <person name="Zhu Y."/>
            <person name="Zhang Y."/>
            <person name="Wu Y.-Q."/>
            <person name="Xin Y."/>
            <person name="Nazarath L."/>
            <person name="Kovar C."/>
            <person name="Han Y."/>
            <person name="Muzny D."/>
            <person name="Gibbs R."/>
        </authorList>
    </citation>
    <scope>NUCLEOTIDE SEQUENCE [LARGE SCALE GENOMIC DNA]</scope>
    <source>
        <strain evidence="7">Jacobina</strain>
    </source>
</reference>
<dbReference type="EnsemblMetazoa" id="LLOJ001759-RA">
    <property type="protein sequence ID" value="LLOJ001759-PA"/>
    <property type="gene ID" value="LLOJ001759"/>
</dbReference>
<keyword evidence="2" id="KW-0677">Repeat</keyword>
<dbReference type="SMART" id="SM00054">
    <property type="entry name" value="EFh"/>
    <property type="match status" value="4"/>
</dbReference>
<proteinExistence type="predicted"/>
<dbReference type="EMBL" id="GITU01001274">
    <property type="protein sequence ID" value="MBC1169977.1"/>
    <property type="molecule type" value="Transcribed_RNA"/>
</dbReference>
<reference evidence="5" key="2">
    <citation type="journal article" date="2020" name="BMC">
        <title>Leishmania infection induces a limited differential gene expression in the sand fly midgut.</title>
        <authorList>
            <person name="Coutinho-Abreu I.V."/>
            <person name="Serafim T.D."/>
            <person name="Meneses C."/>
            <person name="Kamhawi S."/>
            <person name="Oliveira F."/>
            <person name="Valenzuela J.G."/>
        </authorList>
    </citation>
    <scope>NUCLEOTIDE SEQUENCE</scope>
    <source>
        <strain evidence="5">Jacobina</strain>
        <tissue evidence="5">Midgut</tissue>
    </source>
</reference>
<evidence type="ECO:0000313" key="6">
    <source>
        <dbReference type="EnsemblMetazoa" id="LLOJ001759-PA"/>
    </source>
</evidence>
<dbReference type="VEuPathDB" id="VectorBase:LLONM1_009390"/>
<dbReference type="CDD" id="cd00051">
    <property type="entry name" value="EFh"/>
    <property type="match status" value="2"/>
</dbReference>
<dbReference type="EMBL" id="AJWK01005954">
    <property type="status" value="NOT_ANNOTATED_CDS"/>
    <property type="molecule type" value="Genomic_DNA"/>
</dbReference>
<dbReference type="FunFam" id="1.10.238.10:FF:000181">
    <property type="entry name" value="CALML5 isoform 1"/>
    <property type="match status" value="2"/>
</dbReference>
<reference evidence="6" key="3">
    <citation type="submission" date="2020-05" db="UniProtKB">
        <authorList>
            <consortium name="EnsemblMetazoa"/>
        </authorList>
    </citation>
    <scope>IDENTIFICATION</scope>
    <source>
        <strain evidence="6">Jacobina</strain>
    </source>
</reference>
<name>A0A1B0CBX9_LUTLO</name>
<feature type="domain" description="EF-hand" evidence="4">
    <location>
        <begin position="180"/>
        <end position="215"/>
    </location>
</feature>